<dbReference type="Pfam" id="PF14510">
    <property type="entry name" value="ABC_trans_N"/>
    <property type="match status" value="1"/>
</dbReference>
<dbReference type="SUPFAM" id="SSF52540">
    <property type="entry name" value="P-loop containing nucleoside triphosphate hydrolases"/>
    <property type="match status" value="1"/>
</dbReference>
<reference evidence="12 13" key="1">
    <citation type="journal article" date="2024" name="Nat. Commun.">
        <title>Phylogenomics reveals the evolutionary origins of lichenization in chlorophyte algae.</title>
        <authorList>
            <person name="Puginier C."/>
            <person name="Libourel C."/>
            <person name="Otte J."/>
            <person name="Skaloud P."/>
            <person name="Haon M."/>
            <person name="Grisel S."/>
            <person name="Petersen M."/>
            <person name="Berrin J.G."/>
            <person name="Delaux P.M."/>
            <person name="Dal Grande F."/>
            <person name="Keller J."/>
        </authorList>
    </citation>
    <scope>NUCLEOTIDE SEQUENCE [LARGE SCALE GENOMIC DNA]</scope>
    <source>
        <strain evidence="12 13">SAG 2523</strain>
    </source>
</reference>
<keyword evidence="7" id="KW-0067">ATP-binding</keyword>
<dbReference type="InterPro" id="IPR029481">
    <property type="entry name" value="ABC_trans_N"/>
</dbReference>
<accession>A0AAW1THQ3</accession>
<dbReference type="InterPro" id="IPR027417">
    <property type="entry name" value="P-loop_NTPase"/>
</dbReference>
<evidence type="ECO:0000256" key="5">
    <source>
        <dbReference type="ARBA" id="ARBA00022737"/>
    </source>
</evidence>
<evidence type="ECO:0000256" key="6">
    <source>
        <dbReference type="ARBA" id="ARBA00022741"/>
    </source>
</evidence>
<dbReference type="Gene3D" id="3.40.50.300">
    <property type="entry name" value="P-loop containing nucleotide triphosphate hydrolases"/>
    <property type="match status" value="1"/>
</dbReference>
<sequence>MSQPHEFQPQVGWGQAGGVSGQQLSDLQHDLMGSDAHLLNTTESAYQHAIEGQDNQHDGQILESQTDSVDSLEHAPGVAPPSSRQQQPGALWALPEGQQAHGPADHEEAPPEDEELRRAAVERDVRESQRSFKHVFMTDKAPEGHVVVDTRRLGRKTKASKEARQLLVDKALATKDQDNERFTRKLRARFERVGVEFAKNEVRFEDLSIEADVYVGNRSMPTLPNSFRNLAEQALLFAKLKRSQKRKFSILESVSGSLQSGTLTLLLGPPGSGKTTLLKALAGKLRSSSSLKVNGKITYNGETFDKFVPQRTASYVDQVDNHIAELTVRETLDFAARCQGVGHKAGYMEQLRQREKEQGIAPDPEIDAFMRASIVSGKRHSLVTELTLRILGLEVCADTVVGNNFVRGISGGQRKRVTTGEMIVGPKKTLFMDEISTGLDSSTTFLIIKCIRNFVHLQEATVLVSLLQPAPETFDLFDDVMLLSEGHIVYHGHREGCMPFFNSMGFHLPARKGVPEFLQEVTSRKDQA</sequence>
<dbReference type="PROSITE" id="PS50893">
    <property type="entry name" value="ABC_TRANSPORTER_2"/>
    <property type="match status" value="1"/>
</dbReference>
<dbReference type="InterPro" id="IPR003593">
    <property type="entry name" value="AAA+_ATPase"/>
</dbReference>
<keyword evidence="13" id="KW-1185">Reference proteome</keyword>
<comment type="subcellular location">
    <subcellularLocation>
        <location evidence="1">Membrane</location>
    </subcellularLocation>
</comment>
<gene>
    <name evidence="12" type="ORF">WJX84_009808</name>
</gene>
<evidence type="ECO:0000256" key="7">
    <source>
        <dbReference type="ARBA" id="ARBA00022840"/>
    </source>
</evidence>
<comment type="caution">
    <text evidence="12">The sequence shown here is derived from an EMBL/GenBank/DDBJ whole genome shotgun (WGS) entry which is preliminary data.</text>
</comment>
<feature type="compositionally biased region" description="Basic and acidic residues" evidence="10">
    <location>
        <begin position="103"/>
        <end position="118"/>
    </location>
</feature>
<proteinExistence type="inferred from homology"/>
<name>A0AAW1THQ3_9CHLO</name>
<dbReference type="PANTHER" id="PTHR19241">
    <property type="entry name" value="ATP-BINDING CASSETTE TRANSPORTER"/>
    <property type="match status" value="1"/>
</dbReference>
<dbReference type="EMBL" id="JALJOV010000035">
    <property type="protein sequence ID" value="KAK9868318.1"/>
    <property type="molecule type" value="Genomic_DNA"/>
</dbReference>
<dbReference type="InterPro" id="IPR003439">
    <property type="entry name" value="ABC_transporter-like_ATP-bd"/>
</dbReference>
<dbReference type="FunFam" id="3.40.50.300:FF:000179">
    <property type="entry name" value="ABC transporter G family member 34"/>
    <property type="match status" value="1"/>
</dbReference>
<dbReference type="AlphaFoldDB" id="A0AAW1THQ3"/>
<keyword evidence="9" id="KW-0472">Membrane</keyword>
<evidence type="ECO:0000256" key="3">
    <source>
        <dbReference type="ARBA" id="ARBA00022448"/>
    </source>
</evidence>
<keyword evidence="4" id="KW-0812">Transmembrane</keyword>
<evidence type="ECO:0000256" key="1">
    <source>
        <dbReference type="ARBA" id="ARBA00004370"/>
    </source>
</evidence>
<keyword evidence="8" id="KW-1133">Transmembrane helix</keyword>
<evidence type="ECO:0000256" key="9">
    <source>
        <dbReference type="ARBA" id="ARBA00023136"/>
    </source>
</evidence>
<feature type="region of interest" description="Disordered" evidence="10">
    <location>
        <begin position="66"/>
        <end position="118"/>
    </location>
</feature>
<evidence type="ECO:0000313" key="13">
    <source>
        <dbReference type="Proteomes" id="UP001485043"/>
    </source>
</evidence>
<evidence type="ECO:0000256" key="2">
    <source>
        <dbReference type="ARBA" id="ARBA00006012"/>
    </source>
</evidence>
<evidence type="ECO:0000259" key="11">
    <source>
        <dbReference type="PROSITE" id="PS50893"/>
    </source>
</evidence>
<organism evidence="12 13">
    <name type="scientific">Apatococcus fuscideae</name>
    <dbReference type="NCBI Taxonomy" id="2026836"/>
    <lineage>
        <taxon>Eukaryota</taxon>
        <taxon>Viridiplantae</taxon>
        <taxon>Chlorophyta</taxon>
        <taxon>core chlorophytes</taxon>
        <taxon>Trebouxiophyceae</taxon>
        <taxon>Chlorellales</taxon>
        <taxon>Chlorellaceae</taxon>
        <taxon>Apatococcus</taxon>
    </lineage>
</organism>
<dbReference type="GO" id="GO:0016887">
    <property type="term" value="F:ATP hydrolysis activity"/>
    <property type="evidence" value="ECO:0007669"/>
    <property type="project" value="InterPro"/>
</dbReference>
<evidence type="ECO:0000256" key="8">
    <source>
        <dbReference type="ARBA" id="ARBA00022989"/>
    </source>
</evidence>
<dbReference type="SMART" id="SM00382">
    <property type="entry name" value="AAA"/>
    <property type="match status" value="1"/>
</dbReference>
<feature type="region of interest" description="Disordered" evidence="10">
    <location>
        <begin position="1"/>
        <end position="29"/>
    </location>
</feature>
<dbReference type="GO" id="GO:0005524">
    <property type="term" value="F:ATP binding"/>
    <property type="evidence" value="ECO:0007669"/>
    <property type="project" value="UniProtKB-KW"/>
</dbReference>
<keyword evidence="6" id="KW-0547">Nucleotide-binding</keyword>
<evidence type="ECO:0000313" key="12">
    <source>
        <dbReference type="EMBL" id="KAK9868318.1"/>
    </source>
</evidence>
<feature type="domain" description="ABC transporter" evidence="11">
    <location>
        <begin position="235"/>
        <end position="510"/>
    </location>
</feature>
<evidence type="ECO:0000256" key="4">
    <source>
        <dbReference type="ARBA" id="ARBA00022692"/>
    </source>
</evidence>
<dbReference type="Proteomes" id="UP001485043">
    <property type="component" value="Unassembled WGS sequence"/>
</dbReference>
<dbReference type="GO" id="GO:0016020">
    <property type="term" value="C:membrane"/>
    <property type="evidence" value="ECO:0007669"/>
    <property type="project" value="UniProtKB-SubCell"/>
</dbReference>
<protein>
    <recommendedName>
        <fullName evidence="11">ABC transporter domain-containing protein</fullName>
    </recommendedName>
</protein>
<dbReference type="CDD" id="cd03233">
    <property type="entry name" value="ABCG_PDR_domain1"/>
    <property type="match status" value="1"/>
</dbReference>
<dbReference type="InterPro" id="IPR034001">
    <property type="entry name" value="ABCG_PDR_1"/>
</dbReference>
<dbReference type="Pfam" id="PF00005">
    <property type="entry name" value="ABC_tran"/>
    <property type="match status" value="1"/>
</dbReference>
<keyword evidence="5" id="KW-0677">Repeat</keyword>
<feature type="non-terminal residue" evidence="12">
    <location>
        <position position="528"/>
    </location>
</feature>
<evidence type="ECO:0000256" key="10">
    <source>
        <dbReference type="SAM" id="MobiDB-lite"/>
    </source>
</evidence>
<comment type="similarity">
    <text evidence="2">Belongs to the ABC transporter superfamily. ABCG family. PDR (TC 3.A.1.205) subfamily.</text>
</comment>
<keyword evidence="3" id="KW-0813">Transport</keyword>